<keyword evidence="2" id="KW-0812">Transmembrane</keyword>
<reference evidence="4" key="1">
    <citation type="submission" date="2005-10" db="EMBL/GenBank/DDBJ databases">
        <title>Complete sequence of Pelobacter carbinolicus DSM 2380.</title>
        <authorList>
            <person name="Copeland A."/>
            <person name="Lucas S."/>
            <person name="Lapidus A."/>
            <person name="Barry K."/>
            <person name="Detter J.C."/>
            <person name="Glavina T."/>
            <person name="Hammon N."/>
            <person name="Israni S."/>
            <person name="Pitluck S."/>
            <person name="Chertkov O."/>
            <person name="Schmutz J."/>
            <person name="Larimer F."/>
            <person name="Land M."/>
            <person name="Kyrpides N."/>
            <person name="Ivanova N."/>
            <person name="Richardson P."/>
        </authorList>
    </citation>
    <scope>NUCLEOTIDE SEQUENCE [LARGE SCALE GENOMIC DNA]</scope>
    <source>
        <strain evidence="4">DSM 2380 / NBRC 103641 / GraBd1</strain>
    </source>
</reference>
<keyword evidence="2" id="KW-1133">Transmembrane helix</keyword>
<dbReference type="RefSeq" id="WP_011341888.1">
    <property type="nucleotide sequence ID" value="NC_007498.2"/>
</dbReference>
<reference evidence="3 4" key="2">
    <citation type="journal article" date="2012" name="BMC Genomics">
        <title>The genome of Pelobacter carbinolicus reveals surprising metabolic capabilities and physiological features.</title>
        <authorList>
            <person name="Aklujkar M."/>
            <person name="Haveman S.A."/>
            <person name="Didonato R.Jr."/>
            <person name="Chertkov O."/>
            <person name="Han C.S."/>
            <person name="Land M.L."/>
            <person name="Brown P."/>
            <person name="Lovley D.R."/>
        </authorList>
    </citation>
    <scope>NUCLEOTIDE SEQUENCE [LARGE SCALE GENOMIC DNA]</scope>
    <source>
        <strain evidence="4">DSM 2380 / NBRC 103641 / GraBd1</strain>
    </source>
</reference>
<name>Q3A2N2_SYNC1</name>
<dbReference type="HOGENOM" id="CLU_102444_0_0_7"/>
<dbReference type="GO" id="GO:0043107">
    <property type="term" value="P:type IV pilus-dependent motility"/>
    <property type="evidence" value="ECO:0007669"/>
    <property type="project" value="InterPro"/>
</dbReference>
<dbReference type="InterPro" id="IPR014717">
    <property type="entry name" value="Transl_elong_EF1B/ribsomal_bS6"/>
</dbReference>
<feature type="transmembrane region" description="Helical" evidence="2">
    <location>
        <begin position="17"/>
        <end position="36"/>
    </location>
</feature>
<evidence type="ECO:0000256" key="1">
    <source>
        <dbReference type="SAM" id="Coils"/>
    </source>
</evidence>
<dbReference type="Gene3D" id="3.30.70.60">
    <property type="match status" value="1"/>
</dbReference>
<keyword evidence="2" id="KW-0472">Membrane</keyword>
<proteinExistence type="predicted"/>
<protein>
    <submittedName>
        <fullName evidence="3">Type IV pilus biogenesis protein PilO</fullName>
    </submittedName>
</protein>
<dbReference type="InterPro" id="IPR007445">
    <property type="entry name" value="PilO"/>
</dbReference>
<dbReference type="STRING" id="338963.Pcar_2136"/>
<sequence>MNPKLDKVLSLPNYQKLLLLLLVCSVIFGLFWLVVYQPMGKELDRLQRQKGGLERKLAEDRRIADNLPKFRAEYEKLEKQLEVALRELPNKKEISSLLVGISSLAKNTGLEVVEFKPSAPVPQGFYAQVPVSLRLKGSFHEIAMFSYHVGNMTRIVNLSNLRMGNAKVEDGRNLLSVECKATTFQFIDTPVDKAKTGKRKGRK</sequence>
<dbReference type="KEGG" id="pca:Pcar_2136"/>
<dbReference type="GO" id="GO:0043683">
    <property type="term" value="P:type IV pilus assembly"/>
    <property type="evidence" value="ECO:0007669"/>
    <property type="project" value="InterPro"/>
</dbReference>
<dbReference type="Pfam" id="PF04350">
    <property type="entry name" value="PilO"/>
    <property type="match status" value="1"/>
</dbReference>
<organism evidence="3 4">
    <name type="scientific">Syntrophotalea carbinolica (strain DSM 2380 / NBRC 103641 / GraBd1)</name>
    <name type="common">Pelobacter carbinolicus</name>
    <dbReference type="NCBI Taxonomy" id="338963"/>
    <lineage>
        <taxon>Bacteria</taxon>
        <taxon>Pseudomonadati</taxon>
        <taxon>Thermodesulfobacteriota</taxon>
        <taxon>Desulfuromonadia</taxon>
        <taxon>Desulfuromonadales</taxon>
        <taxon>Syntrophotaleaceae</taxon>
        <taxon>Syntrophotalea</taxon>
    </lineage>
</organism>
<gene>
    <name evidence="3" type="primary">pilO</name>
    <name evidence="3" type="ordered locus">Pcar_2136</name>
</gene>
<keyword evidence="1" id="KW-0175">Coiled coil</keyword>
<dbReference type="eggNOG" id="COG3167">
    <property type="taxonomic scope" value="Bacteria"/>
</dbReference>
<evidence type="ECO:0000256" key="2">
    <source>
        <dbReference type="SAM" id="Phobius"/>
    </source>
</evidence>
<evidence type="ECO:0000313" key="4">
    <source>
        <dbReference type="Proteomes" id="UP000002534"/>
    </source>
</evidence>
<dbReference type="PANTHER" id="PTHR39555:SF1">
    <property type="entry name" value="TYPE IV PILUS INNER MEMBRANE COMPONENT PILO"/>
    <property type="match status" value="1"/>
</dbReference>
<feature type="coiled-coil region" evidence="1">
    <location>
        <begin position="43"/>
        <end position="94"/>
    </location>
</feature>
<evidence type="ECO:0000313" key="3">
    <source>
        <dbReference type="EMBL" id="ABA89375.1"/>
    </source>
</evidence>
<dbReference type="AlphaFoldDB" id="Q3A2N2"/>
<dbReference type="PANTHER" id="PTHR39555">
    <property type="entry name" value="FIMBRIAL ASSEMBLY PROTEIN PILO-LIKE PROTEIN-RELATED"/>
    <property type="match status" value="1"/>
</dbReference>
<dbReference type="EMBL" id="CP000142">
    <property type="protein sequence ID" value="ABA89375.1"/>
    <property type="molecule type" value="Genomic_DNA"/>
</dbReference>
<dbReference type="Proteomes" id="UP000002534">
    <property type="component" value="Chromosome"/>
</dbReference>
<dbReference type="OrthoDB" id="5502253at2"/>
<accession>Q3A2N2</accession>
<keyword evidence="4" id="KW-1185">Reference proteome</keyword>